<dbReference type="RefSeq" id="WP_248353711.1">
    <property type="nucleotide sequence ID" value="NZ_AP025591.1"/>
</dbReference>
<name>A0ABM7X045_9BACT</name>
<dbReference type="EMBL" id="AP025591">
    <property type="protein sequence ID" value="BDG05154.1"/>
    <property type="molecule type" value="Genomic_DNA"/>
</dbReference>
<feature type="compositionally biased region" description="Basic and acidic residues" evidence="1">
    <location>
        <begin position="38"/>
        <end position="51"/>
    </location>
</feature>
<proteinExistence type="predicted"/>
<organism evidence="2 3">
    <name type="scientific">Anaeromyxobacter oryzae</name>
    <dbReference type="NCBI Taxonomy" id="2918170"/>
    <lineage>
        <taxon>Bacteria</taxon>
        <taxon>Pseudomonadati</taxon>
        <taxon>Myxococcota</taxon>
        <taxon>Myxococcia</taxon>
        <taxon>Myxococcales</taxon>
        <taxon>Cystobacterineae</taxon>
        <taxon>Anaeromyxobacteraceae</taxon>
        <taxon>Anaeromyxobacter</taxon>
    </lineage>
</organism>
<protein>
    <submittedName>
        <fullName evidence="2">Uncharacterized protein</fullName>
    </submittedName>
</protein>
<dbReference type="Proteomes" id="UP001162891">
    <property type="component" value="Chromosome"/>
</dbReference>
<feature type="region of interest" description="Disordered" evidence="1">
    <location>
        <begin position="38"/>
        <end position="113"/>
    </location>
</feature>
<reference evidence="3" key="1">
    <citation type="journal article" date="2022" name="Int. J. Syst. Evol. Microbiol.">
        <title>Anaeromyxobacter oryzae sp. nov., Anaeromyxobacter diazotrophicus sp. nov. and Anaeromyxobacter paludicola sp. nov., isolated from paddy soils.</title>
        <authorList>
            <person name="Itoh H."/>
            <person name="Xu Z."/>
            <person name="Mise K."/>
            <person name="Masuda Y."/>
            <person name="Ushijima N."/>
            <person name="Hayakawa C."/>
            <person name="Shiratori Y."/>
            <person name="Senoo K."/>
        </authorList>
    </citation>
    <scope>NUCLEOTIDE SEQUENCE [LARGE SCALE GENOMIC DNA]</scope>
    <source>
        <strain evidence="3">Red232</strain>
    </source>
</reference>
<sequence length="113" mass="11950">MTTPLCAGALQVDVLPVAVWQVQLHADPSVWRVQLREVTRPSRSHRSEKVKASSTARSVVEQDAAVVLPPPDPESPPPEPAPAPLPPGGGTEESERPPPQASTSAISRAARRG</sequence>
<feature type="compositionally biased region" description="Pro residues" evidence="1">
    <location>
        <begin position="68"/>
        <end position="87"/>
    </location>
</feature>
<gene>
    <name evidence="2" type="ORF">AMOR_41500</name>
</gene>
<evidence type="ECO:0000256" key="1">
    <source>
        <dbReference type="SAM" id="MobiDB-lite"/>
    </source>
</evidence>
<accession>A0ABM7X045</accession>
<evidence type="ECO:0000313" key="2">
    <source>
        <dbReference type="EMBL" id="BDG05154.1"/>
    </source>
</evidence>
<feature type="compositionally biased region" description="Low complexity" evidence="1">
    <location>
        <begin position="101"/>
        <end position="113"/>
    </location>
</feature>
<keyword evidence="3" id="KW-1185">Reference proteome</keyword>
<evidence type="ECO:0000313" key="3">
    <source>
        <dbReference type="Proteomes" id="UP001162891"/>
    </source>
</evidence>